<reference evidence="2 3" key="1">
    <citation type="journal article" date="2017" name="Gigascience">
        <title>Genome sequence of the small brown planthopper, Laodelphax striatellus.</title>
        <authorList>
            <person name="Zhu J."/>
            <person name="Jiang F."/>
            <person name="Wang X."/>
            <person name="Yang P."/>
            <person name="Bao Y."/>
            <person name="Zhao W."/>
            <person name="Wang W."/>
            <person name="Lu H."/>
            <person name="Wang Q."/>
            <person name="Cui N."/>
            <person name="Li J."/>
            <person name="Chen X."/>
            <person name="Luo L."/>
            <person name="Yu J."/>
            <person name="Kang L."/>
            <person name="Cui F."/>
        </authorList>
    </citation>
    <scope>NUCLEOTIDE SEQUENCE [LARGE SCALE GENOMIC DNA]</scope>
    <source>
        <strain evidence="2">Lst14</strain>
    </source>
</reference>
<comment type="caution">
    <text evidence="2">The sequence shown here is derived from an EMBL/GenBank/DDBJ whole genome shotgun (WGS) entry which is preliminary data.</text>
</comment>
<protein>
    <submittedName>
        <fullName evidence="2">Uncharacterized protein</fullName>
    </submittedName>
</protein>
<feature type="region of interest" description="Disordered" evidence="1">
    <location>
        <begin position="90"/>
        <end position="109"/>
    </location>
</feature>
<sequence length="109" mass="12383">MKELTFCLVVVLEMKESHLTERLSLSLVSSYSASSSSTQVFEIMESEQEVGDIINSPKWFTGDLINLKEEPSTHKIADKAIQCDLLSDVSSVKEEKDEVEEEEEERRRG</sequence>
<dbReference type="EMBL" id="QKKF02005739">
    <property type="protein sequence ID" value="RZF46727.1"/>
    <property type="molecule type" value="Genomic_DNA"/>
</dbReference>
<feature type="compositionally biased region" description="Acidic residues" evidence="1">
    <location>
        <begin position="97"/>
        <end position="109"/>
    </location>
</feature>
<dbReference type="InParanoid" id="A0A482XLZ1"/>
<evidence type="ECO:0000256" key="1">
    <source>
        <dbReference type="SAM" id="MobiDB-lite"/>
    </source>
</evidence>
<evidence type="ECO:0000313" key="3">
    <source>
        <dbReference type="Proteomes" id="UP000291343"/>
    </source>
</evidence>
<accession>A0A482XLZ1</accession>
<evidence type="ECO:0000313" key="2">
    <source>
        <dbReference type="EMBL" id="RZF46727.1"/>
    </source>
</evidence>
<keyword evidence="3" id="KW-1185">Reference proteome</keyword>
<proteinExistence type="predicted"/>
<name>A0A482XLZ1_LAOST</name>
<gene>
    <name evidence="2" type="ORF">LSTR_LSTR002590</name>
</gene>
<dbReference type="AlphaFoldDB" id="A0A482XLZ1"/>
<organism evidence="2 3">
    <name type="scientific">Laodelphax striatellus</name>
    <name type="common">Small brown planthopper</name>
    <name type="synonym">Delphax striatella</name>
    <dbReference type="NCBI Taxonomy" id="195883"/>
    <lineage>
        <taxon>Eukaryota</taxon>
        <taxon>Metazoa</taxon>
        <taxon>Ecdysozoa</taxon>
        <taxon>Arthropoda</taxon>
        <taxon>Hexapoda</taxon>
        <taxon>Insecta</taxon>
        <taxon>Pterygota</taxon>
        <taxon>Neoptera</taxon>
        <taxon>Paraneoptera</taxon>
        <taxon>Hemiptera</taxon>
        <taxon>Auchenorrhyncha</taxon>
        <taxon>Fulgoroidea</taxon>
        <taxon>Delphacidae</taxon>
        <taxon>Criomorphinae</taxon>
        <taxon>Laodelphax</taxon>
    </lineage>
</organism>
<dbReference type="Proteomes" id="UP000291343">
    <property type="component" value="Unassembled WGS sequence"/>
</dbReference>